<keyword evidence="3" id="KW-1185">Reference proteome</keyword>
<evidence type="ECO:0000313" key="3">
    <source>
        <dbReference type="Proteomes" id="UP001283361"/>
    </source>
</evidence>
<feature type="region of interest" description="Disordered" evidence="1">
    <location>
        <begin position="72"/>
        <end position="95"/>
    </location>
</feature>
<comment type="caution">
    <text evidence="2">The sequence shown here is derived from an EMBL/GenBank/DDBJ whole genome shotgun (WGS) entry which is preliminary data.</text>
</comment>
<evidence type="ECO:0000256" key="1">
    <source>
        <dbReference type="SAM" id="MobiDB-lite"/>
    </source>
</evidence>
<sequence length="95" mass="10464">VLRMLQAKAQGPYADEIAELRAVLSSANMKEPSTPGLNAIFHYRQRNRFSAHIAYPEGGGVEGKEGVTVIDFEASRSDDLEGTKDAERLERNGEE</sequence>
<accession>A0AAE0Z8X5</accession>
<gene>
    <name evidence="2" type="ORF">RRG08_039269</name>
</gene>
<name>A0AAE0Z8X5_9GAST</name>
<dbReference type="AlphaFoldDB" id="A0AAE0Z8X5"/>
<organism evidence="2 3">
    <name type="scientific">Elysia crispata</name>
    <name type="common">lettuce slug</name>
    <dbReference type="NCBI Taxonomy" id="231223"/>
    <lineage>
        <taxon>Eukaryota</taxon>
        <taxon>Metazoa</taxon>
        <taxon>Spiralia</taxon>
        <taxon>Lophotrochozoa</taxon>
        <taxon>Mollusca</taxon>
        <taxon>Gastropoda</taxon>
        <taxon>Heterobranchia</taxon>
        <taxon>Euthyneura</taxon>
        <taxon>Panpulmonata</taxon>
        <taxon>Sacoglossa</taxon>
        <taxon>Placobranchoidea</taxon>
        <taxon>Plakobranchidae</taxon>
        <taxon>Elysia</taxon>
    </lineage>
</organism>
<proteinExistence type="predicted"/>
<feature type="compositionally biased region" description="Basic and acidic residues" evidence="1">
    <location>
        <begin position="73"/>
        <end position="95"/>
    </location>
</feature>
<feature type="non-terminal residue" evidence="2">
    <location>
        <position position="1"/>
    </location>
</feature>
<protein>
    <submittedName>
        <fullName evidence="2">Uncharacterized protein</fullName>
    </submittedName>
</protein>
<dbReference type="Proteomes" id="UP001283361">
    <property type="component" value="Unassembled WGS sequence"/>
</dbReference>
<reference evidence="2" key="1">
    <citation type="journal article" date="2023" name="G3 (Bethesda)">
        <title>A reference genome for the long-term kleptoplast-retaining sea slug Elysia crispata morphotype clarki.</title>
        <authorList>
            <person name="Eastman K.E."/>
            <person name="Pendleton A.L."/>
            <person name="Shaikh M.A."/>
            <person name="Suttiyut T."/>
            <person name="Ogas R."/>
            <person name="Tomko P."/>
            <person name="Gavelis G."/>
            <person name="Widhalm J.R."/>
            <person name="Wisecaver J.H."/>
        </authorList>
    </citation>
    <scope>NUCLEOTIDE SEQUENCE</scope>
    <source>
        <strain evidence="2">ECLA1</strain>
    </source>
</reference>
<dbReference type="EMBL" id="JAWDGP010004468">
    <property type="protein sequence ID" value="KAK3764097.1"/>
    <property type="molecule type" value="Genomic_DNA"/>
</dbReference>
<evidence type="ECO:0000313" key="2">
    <source>
        <dbReference type="EMBL" id="KAK3764097.1"/>
    </source>
</evidence>